<feature type="domain" description="O-methyltransferase C-terminal" evidence="4">
    <location>
        <begin position="21"/>
        <end position="226"/>
    </location>
</feature>
<keyword evidence="6" id="KW-1185">Reference proteome</keyword>
<dbReference type="GO" id="GO:0032259">
    <property type="term" value="P:methylation"/>
    <property type="evidence" value="ECO:0007669"/>
    <property type="project" value="UniProtKB-KW"/>
</dbReference>
<dbReference type="InterPro" id="IPR001077">
    <property type="entry name" value="COMT_C"/>
</dbReference>
<dbReference type="InterPro" id="IPR029063">
    <property type="entry name" value="SAM-dependent_MTases_sf"/>
</dbReference>
<gene>
    <name evidence="5" type="ORF">PYH38_005823</name>
</gene>
<reference evidence="5 6" key="1">
    <citation type="submission" date="2023-03" db="EMBL/GenBank/DDBJ databases">
        <authorList>
            <person name="Kaur S."/>
            <person name="Espinosa-Saiz D."/>
            <person name="Velazquez E."/>
            <person name="Menendez E."/>
            <person name="diCenzo G.C."/>
        </authorList>
    </citation>
    <scope>NUCLEOTIDE SEQUENCE [LARGE SCALE GENOMIC DNA]</scope>
    <source>
        <strain evidence="5 6">LMG 27395</strain>
    </source>
</reference>
<evidence type="ECO:0000256" key="2">
    <source>
        <dbReference type="ARBA" id="ARBA00022679"/>
    </source>
</evidence>
<evidence type="ECO:0000259" key="4">
    <source>
        <dbReference type="Pfam" id="PF00891"/>
    </source>
</evidence>
<keyword evidence="1 5" id="KW-0489">Methyltransferase</keyword>
<sequence length="246" mass="27185">MPNSLHHGARFWTAAGSWRAWEYLDAALHGKVPHEVAWGTDRFSYLRDNPGEARLFDAFMANFPDDRHNAVAASYDFSTVGLIADIGGGNGEALRRIAAVYPHVRGILFDRMHVIAAIPAEMLAQGRITPQVGSFFDQVPPGADLYMLIRVLHDWPDDDARRILRCCRAAIPEDGRLLVVEALMPADPSLGQPTEYLIDMQMMAMFGSARERTESEFDALLADTGFDLVRVIPTASSVSILESVPC</sequence>
<organism evidence="5 6">
    <name type="scientific">Sinorhizobium numidicum</name>
    <dbReference type="NCBI Taxonomy" id="680248"/>
    <lineage>
        <taxon>Bacteria</taxon>
        <taxon>Pseudomonadati</taxon>
        <taxon>Pseudomonadota</taxon>
        <taxon>Alphaproteobacteria</taxon>
        <taxon>Hyphomicrobiales</taxon>
        <taxon>Rhizobiaceae</taxon>
        <taxon>Sinorhizobium/Ensifer group</taxon>
        <taxon>Sinorhizobium</taxon>
    </lineage>
</organism>
<dbReference type="PANTHER" id="PTHR43712:SF2">
    <property type="entry name" value="O-METHYLTRANSFERASE CICE"/>
    <property type="match status" value="1"/>
</dbReference>
<dbReference type="EMBL" id="CP120371">
    <property type="protein sequence ID" value="WEX83436.1"/>
    <property type="molecule type" value="Genomic_DNA"/>
</dbReference>
<dbReference type="InterPro" id="IPR016461">
    <property type="entry name" value="COMT-like"/>
</dbReference>
<dbReference type="Pfam" id="PF00891">
    <property type="entry name" value="Methyltransf_2"/>
    <property type="match status" value="1"/>
</dbReference>
<dbReference type="RefSeq" id="WP_280734254.1">
    <property type="nucleotide sequence ID" value="NZ_CP120368.1"/>
</dbReference>
<keyword evidence="3" id="KW-0949">S-adenosyl-L-methionine</keyword>
<proteinExistence type="predicted"/>
<dbReference type="Proteomes" id="UP001235547">
    <property type="component" value="Chromosome 1"/>
</dbReference>
<evidence type="ECO:0000256" key="1">
    <source>
        <dbReference type="ARBA" id="ARBA00022603"/>
    </source>
</evidence>
<accession>A0ABY8CXQ1</accession>
<evidence type="ECO:0000313" key="5">
    <source>
        <dbReference type="EMBL" id="WEX83436.1"/>
    </source>
</evidence>
<evidence type="ECO:0000313" key="6">
    <source>
        <dbReference type="Proteomes" id="UP001235547"/>
    </source>
</evidence>
<protein>
    <submittedName>
        <fullName evidence="5">Methyltransferase</fullName>
    </submittedName>
</protein>
<dbReference type="GO" id="GO:0008168">
    <property type="term" value="F:methyltransferase activity"/>
    <property type="evidence" value="ECO:0007669"/>
    <property type="project" value="UniProtKB-KW"/>
</dbReference>
<dbReference type="PANTHER" id="PTHR43712">
    <property type="entry name" value="PUTATIVE (AFU_ORTHOLOGUE AFUA_4G14580)-RELATED"/>
    <property type="match status" value="1"/>
</dbReference>
<dbReference type="SUPFAM" id="SSF53335">
    <property type="entry name" value="S-adenosyl-L-methionine-dependent methyltransferases"/>
    <property type="match status" value="1"/>
</dbReference>
<name>A0ABY8CXQ1_9HYPH</name>
<keyword evidence="2" id="KW-0808">Transferase</keyword>
<evidence type="ECO:0000256" key="3">
    <source>
        <dbReference type="ARBA" id="ARBA00022691"/>
    </source>
</evidence>
<dbReference type="PROSITE" id="PS51683">
    <property type="entry name" value="SAM_OMT_II"/>
    <property type="match status" value="1"/>
</dbReference>
<dbReference type="Gene3D" id="3.40.50.150">
    <property type="entry name" value="Vaccinia Virus protein VP39"/>
    <property type="match status" value="1"/>
</dbReference>